<comment type="caution">
    <text evidence="5">The sequence shown here is derived from an EMBL/GenBank/DDBJ whole genome shotgun (WGS) entry which is preliminary data.</text>
</comment>
<keyword evidence="3" id="KW-0812">Transmembrane</keyword>
<feature type="transmembrane region" description="Helical" evidence="3">
    <location>
        <begin position="135"/>
        <end position="152"/>
    </location>
</feature>
<dbReference type="Proteomes" id="UP000547628">
    <property type="component" value="Unassembled WGS sequence"/>
</dbReference>
<feature type="transmembrane region" description="Helical" evidence="3">
    <location>
        <begin position="254"/>
        <end position="272"/>
    </location>
</feature>
<dbReference type="PANTHER" id="PTHR22911">
    <property type="entry name" value="ACYL-MALONYL CONDENSING ENZYME-RELATED"/>
    <property type="match status" value="1"/>
</dbReference>
<keyword evidence="3" id="KW-1133">Transmembrane helix</keyword>
<dbReference type="InterPro" id="IPR000620">
    <property type="entry name" value="EamA_dom"/>
</dbReference>
<comment type="similarity">
    <text evidence="2">Belongs to the EamA transporter family.</text>
</comment>
<dbReference type="AlphaFoldDB" id="A0A839GZT8"/>
<name>A0A839GZT8_9LACO</name>
<evidence type="ECO:0000313" key="6">
    <source>
        <dbReference type="Proteomes" id="UP000547628"/>
    </source>
</evidence>
<keyword evidence="3" id="KW-0472">Membrane</keyword>
<feature type="transmembrane region" description="Helical" evidence="3">
    <location>
        <begin position="220"/>
        <end position="242"/>
    </location>
</feature>
<sequence>MEKSSSQVMKGIIWAAVASAMWGISGTVLQLISQNLAIPATWMLSMRTFSAGIILLIISVILYGKRIFNVFKTRATAISVISYAILGLMANLLTFYYAIQTGNASAATILQYLSPLFIVLGGIIFMHRRPFRSDIIAFVIALIGVALCITRGNFTQLALPLVSLLWGLGSGITAAFYVVLPQRAADENPPIVVLGWGTMIAGILFNLYRPFWVNPPHISTTLVASVATVVLFGTILPFGILLHATRYAPSDVVSIMDAVQPITTSILSVIFFHLNLNWAEILGIVLVIIAVYILQNGRRKHTIHY</sequence>
<feature type="transmembrane region" description="Helical" evidence="3">
    <location>
        <begin position="158"/>
        <end position="179"/>
    </location>
</feature>
<dbReference type="SUPFAM" id="SSF103481">
    <property type="entry name" value="Multidrug resistance efflux transporter EmrE"/>
    <property type="match status" value="2"/>
</dbReference>
<dbReference type="InterPro" id="IPR037185">
    <property type="entry name" value="EmrE-like"/>
</dbReference>
<feature type="transmembrane region" description="Helical" evidence="3">
    <location>
        <begin position="75"/>
        <end position="99"/>
    </location>
</feature>
<dbReference type="Pfam" id="PF00892">
    <property type="entry name" value="EamA"/>
    <property type="match status" value="2"/>
</dbReference>
<evidence type="ECO:0000256" key="3">
    <source>
        <dbReference type="SAM" id="Phobius"/>
    </source>
</evidence>
<feature type="transmembrane region" description="Helical" evidence="3">
    <location>
        <begin position="105"/>
        <end position="126"/>
    </location>
</feature>
<feature type="transmembrane region" description="Helical" evidence="3">
    <location>
        <begin position="278"/>
        <end position="294"/>
    </location>
</feature>
<dbReference type="EMBL" id="JACIVD010000054">
    <property type="protein sequence ID" value="MBB1122954.1"/>
    <property type="molecule type" value="Genomic_DNA"/>
</dbReference>
<feature type="domain" description="EamA" evidence="4">
    <location>
        <begin position="9"/>
        <end position="148"/>
    </location>
</feature>
<evidence type="ECO:0000256" key="1">
    <source>
        <dbReference type="ARBA" id="ARBA00004127"/>
    </source>
</evidence>
<dbReference type="Gene3D" id="1.10.3730.20">
    <property type="match status" value="1"/>
</dbReference>
<proteinExistence type="inferred from homology"/>
<organism evidence="5 6">
    <name type="scientific">Limosilactobacillus albertensis</name>
    <dbReference type="NCBI Taxonomy" id="2759752"/>
    <lineage>
        <taxon>Bacteria</taxon>
        <taxon>Bacillati</taxon>
        <taxon>Bacillota</taxon>
        <taxon>Bacilli</taxon>
        <taxon>Lactobacillales</taxon>
        <taxon>Lactobacillaceae</taxon>
        <taxon>Limosilactobacillus</taxon>
    </lineage>
</organism>
<accession>A0A839GZT8</accession>
<evidence type="ECO:0000259" key="4">
    <source>
        <dbReference type="Pfam" id="PF00892"/>
    </source>
</evidence>
<evidence type="ECO:0000256" key="2">
    <source>
        <dbReference type="ARBA" id="ARBA00007362"/>
    </source>
</evidence>
<dbReference type="PANTHER" id="PTHR22911:SF79">
    <property type="entry name" value="MOBA-LIKE NTP TRANSFERASE DOMAIN-CONTAINING PROTEIN"/>
    <property type="match status" value="1"/>
</dbReference>
<dbReference type="GO" id="GO:0016020">
    <property type="term" value="C:membrane"/>
    <property type="evidence" value="ECO:0007669"/>
    <property type="project" value="InterPro"/>
</dbReference>
<evidence type="ECO:0000313" key="5">
    <source>
        <dbReference type="EMBL" id="MBB1122954.1"/>
    </source>
</evidence>
<comment type="subcellular location">
    <subcellularLocation>
        <location evidence="1">Endomembrane system</location>
        <topology evidence="1">Multi-pass membrane protein</topology>
    </subcellularLocation>
</comment>
<gene>
    <name evidence="5" type="ORF">H5S41_03135</name>
</gene>
<feature type="domain" description="EamA" evidence="4">
    <location>
        <begin position="164"/>
        <end position="294"/>
    </location>
</feature>
<reference evidence="5 6" key="1">
    <citation type="submission" date="2020-07" db="EMBL/GenBank/DDBJ databases">
        <title>Description of Limosilactobacillus balticus sp. nov., Limosilactobacillus agrestis sp. nov., Limosilactobacillus albertensis sp. nov., Limosilactobacillus rudii sp. nov., Limosilactobacillus fastidiosus sp. nov., five novel Limosilactobacillus species isolated from the vertebrate gastrointestinal tract, and proposal of 6 subspecies of Limosilactobacillus reuteri adapted to the gastrointestinal tract of specific vertebrate hosts.</title>
        <authorList>
            <person name="Li F."/>
            <person name="Cheng C."/>
            <person name="Zheng J."/>
            <person name="Quevedo R.M."/>
            <person name="Li J."/>
            <person name="Roos S."/>
            <person name="Gaenzle M.G."/>
            <person name="Walter J."/>
        </authorList>
    </citation>
    <scope>NUCLEOTIDE SEQUENCE [LARGE SCALE GENOMIC DNA]</scope>
    <source>
        <strain evidence="5 6">Lr3000</strain>
    </source>
</reference>
<feature type="transmembrane region" description="Helical" evidence="3">
    <location>
        <begin position="12"/>
        <end position="32"/>
    </location>
</feature>
<protein>
    <submittedName>
        <fullName evidence="5">EamA family transporter</fullName>
    </submittedName>
</protein>
<feature type="transmembrane region" description="Helical" evidence="3">
    <location>
        <begin position="44"/>
        <end position="63"/>
    </location>
</feature>
<dbReference type="RefSeq" id="WP_182602300.1">
    <property type="nucleotide sequence ID" value="NZ_JACIVD010000054.1"/>
</dbReference>
<feature type="transmembrane region" description="Helical" evidence="3">
    <location>
        <begin position="191"/>
        <end position="208"/>
    </location>
</feature>